<gene>
    <name evidence="2" type="ORF">UFOPK3381_00220</name>
</gene>
<proteinExistence type="predicted"/>
<accession>A0A6J7CUB2</accession>
<organism evidence="2">
    <name type="scientific">freshwater metagenome</name>
    <dbReference type="NCBI Taxonomy" id="449393"/>
    <lineage>
        <taxon>unclassified sequences</taxon>
        <taxon>metagenomes</taxon>
        <taxon>ecological metagenomes</taxon>
    </lineage>
</organism>
<evidence type="ECO:0000259" key="1">
    <source>
        <dbReference type="Pfam" id="PF01425"/>
    </source>
</evidence>
<dbReference type="PANTHER" id="PTHR42678:SF34">
    <property type="entry name" value="OS04G0183300 PROTEIN"/>
    <property type="match status" value="1"/>
</dbReference>
<evidence type="ECO:0000313" key="2">
    <source>
        <dbReference type="EMBL" id="CAB4860408.1"/>
    </source>
</evidence>
<feature type="domain" description="Amidase" evidence="1">
    <location>
        <begin position="34"/>
        <end position="464"/>
    </location>
</feature>
<dbReference type="Gene3D" id="3.90.1300.10">
    <property type="entry name" value="Amidase signature (AS) domain"/>
    <property type="match status" value="1"/>
</dbReference>
<name>A0A6J7CUB2_9ZZZZ</name>
<dbReference type="EMBL" id="CAFBLN010000004">
    <property type="protein sequence ID" value="CAB4860408.1"/>
    <property type="molecule type" value="Genomic_DNA"/>
</dbReference>
<dbReference type="SUPFAM" id="SSF75304">
    <property type="entry name" value="Amidase signature (AS) enzymes"/>
    <property type="match status" value="1"/>
</dbReference>
<protein>
    <submittedName>
        <fullName evidence="2">Unannotated protein</fullName>
    </submittedName>
</protein>
<dbReference type="Pfam" id="PF01425">
    <property type="entry name" value="Amidase"/>
    <property type="match status" value="1"/>
</dbReference>
<dbReference type="AlphaFoldDB" id="A0A6J7CUB2"/>
<reference evidence="2" key="1">
    <citation type="submission" date="2020-05" db="EMBL/GenBank/DDBJ databases">
        <authorList>
            <person name="Chiriac C."/>
            <person name="Salcher M."/>
            <person name="Ghai R."/>
            <person name="Kavagutti S V."/>
        </authorList>
    </citation>
    <scope>NUCLEOTIDE SEQUENCE</scope>
</reference>
<dbReference type="InterPro" id="IPR023631">
    <property type="entry name" value="Amidase_dom"/>
</dbReference>
<dbReference type="PANTHER" id="PTHR42678">
    <property type="entry name" value="AMIDASE"/>
    <property type="match status" value="1"/>
</dbReference>
<sequence>MTADPHPSSAAIAYASVGDLLDRLEEGSLTSEQLVATLLDRIANIDAPSSPIALRAIAAIAPDALTIAVERDAERARGTIRGPLHGIPVIIKDNIESLGLPGAAGSTALRQRETRDSPLVQSLRAAGAIVMASTNLSEWANMRSPHSTSGWSATGGLVGNPWRLDRSAGGSSSGSGAALAAGLAPLAVGTETDGSIICPASLNGVVGLKPTVGLVSTEYVVPISASQDTPGPMGRTVTDVARLFSVLSGQPLKYNQDKELRFVAAINWRTGHAATDQAFETLVLNLRASGELILDREVAIPGEQEEADEITVLIAELGEDLSLYLASRPGVGVTSINEVIAYEDEHFAIEQPHFGHEFLKMAAAAGGRSTNEYRDARVRNLTWAVETCLSPALADADILIAPAYGPAWKSDLTIGGHASAMSSGSTMPSAVAGWPLASLPIGLVDGLPIGITISGRPHDEWTILAAARRIEAVVGATVQLPRASFLPPQRG</sequence>
<dbReference type="InterPro" id="IPR036928">
    <property type="entry name" value="AS_sf"/>
</dbReference>